<comment type="caution">
    <text evidence="2">The sequence shown here is derived from an EMBL/GenBank/DDBJ whole genome shotgun (WGS) entry which is preliminary data.</text>
</comment>
<gene>
    <name evidence="2" type="ORF">SBRY_40666</name>
</gene>
<sequence length="154" mass="16653">MFANFRRKTVAMLASATVLAAGMLTVGAGSAGAAGVPGTTYSLKYWGYYPPTVKDWQIVDNFGNVRGEIWWSQDPSQYAPGDSIMVSDEFADGYGVSAEMDVPDYRIATTNGHNSPYTSPWKSGDLPEGHNYPFTICLCNSQEDAGIFNITVTS</sequence>
<organism evidence="2 3">
    <name type="scientific">Actinacidiphila bryophytorum</name>
    <dbReference type="NCBI Taxonomy" id="1436133"/>
    <lineage>
        <taxon>Bacteria</taxon>
        <taxon>Bacillati</taxon>
        <taxon>Actinomycetota</taxon>
        <taxon>Actinomycetes</taxon>
        <taxon>Kitasatosporales</taxon>
        <taxon>Streptomycetaceae</taxon>
        <taxon>Actinacidiphila</taxon>
    </lineage>
</organism>
<proteinExistence type="predicted"/>
<feature type="chain" id="PRO_5040943123" evidence="1">
    <location>
        <begin position="34"/>
        <end position="154"/>
    </location>
</feature>
<feature type="signal peptide" evidence="1">
    <location>
        <begin position="1"/>
        <end position="33"/>
    </location>
</feature>
<keyword evidence="1" id="KW-0732">Signal</keyword>
<evidence type="ECO:0000256" key="1">
    <source>
        <dbReference type="SAM" id="SignalP"/>
    </source>
</evidence>
<name>A0A9W4MBY9_9ACTN</name>
<reference evidence="2" key="1">
    <citation type="submission" date="2021-06" db="EMBL/GenBank/DDBJ databases">
        <authorList>
            <person name="Arsene-Ploetze F."/>
        </authorList>
    </citation>
    <scope>NUCLEOTIDE SEQUENCE</scope>
    <source>
        <strain evidence="2">SBRY1</strain>
    </source>
</reference>
<evidence type="ECO:0000313" key="2">
    <source>
        <dbReference type="EMBL" id="CAG7647434.1"/>
    </source>
</evidence>
<dbReference type="Proteomes" id="UP001153328">
    <property type="component" value="Unassembled WGS sequence"/>
</dbReference>
<dbReference type="AlphaFoldDB" id="A0A9W4MBY9"/>
<accession>A0A9W4MBY9</accession>
<keyword evidence="3" id="KW-1185">Reference proteome</keyword>
<dbReference type="RefSeq" id="WP_205046068.1">
    <property type="nucleotide sequence ID" value="NZ_CAJVAX010000018.1"/>
</dbReference>
<dbReference type="EMBL" id="CAJVAX010000018">
    <property type="protein sequence ID" value="CAG7647434.1"/>
    <property type="molecule type" value="Genomic_DNA"/>
</dbReference>
<protein>
    <submittedName>
        <fullName evidence="2">Uncharacterized protein</fullName>
    </submittedName>
</protein>
<evidence type="ECO:0000313" key="3">
    <source>
        <dbReference type="Proteomes" id="UP001153328"/>
    </source>
</evidence>